<dbReference type="GO" id="GO:0006777">
    <property type="term" value="P:Mo-molybdopterin cofactor biosynthetic process"/>
    <property type="evidence" value="ECO:0007669"/>
    <property type="project" value="UniProtKB-UniRule"/>
</dbReference>
<dbReference type="Gene3D" id="2.170.190.11">
    <property type="entry name" value="Molybdopterin biosynthesis moea protein, domain 3"/>
    <property type="match status" value="1"/>
</dbReference>
<dbReference type="NCBIfam" id="TIGR00177">
    <property type="entry name" value="molyb_syn"/>
    <property type="match status" value="1"/>
</dbReference>
<dbReference type="InterPro" id="IPR012182">
    <property type="entry name" value="MobB_MoeA"/>
</dbReference>
<dbReference type="GO" id="GO:0046872">
    <property type="term" value="F:metal ion binding"/>
    <property type="evidence" value="ECO:0007669"/>
    <property type="project" value="UniProtKB-UniRule"/>
</dbReference>
<evidence type="ECO:0000256" key="2">
    <source>
        <dbReference type="ARBA" id="ARBA00002901"/>
    </source>
</evidence>
<dbReference type="SUPFAM" id="SSF52540">
    <property type="entry name" value="P-loop containing nucleoside triphosphate hydrolases"/>
    <property type="match status" value="1"/>
</dbReference>
<dbReference type="NCBIfam" id="TIGR00176">
    <property type="entry name" value="mobB"/>
    <property type="match status" value="1"/>
</dbReference>
<dbReference type="RefSeq" id="WP_248995448.1">
    <property type="nucleotide sequence ID" value="NZ_JAKIKP010000005.1"/>
</dbReference>
<dbReference type="InterPro" id="IPR036688">
    <property type="entry name" value="MoeA_C_domain_IV_sf"/>
</dbReference>
<dbReference type="CDD" id="cd00887">
    <property type="entry name" value="MoeA"/>
    <property type="match status" value="1"/>
</dbReference>
<dbReference type="PANTHER" id="PTHR10192:SF31">
    <property type="entry name" value="MOLYBDOPTERIN MOLYBDENUMTRANSFERASE"/>
    <property type="match status" value="1"/>
</dbReference>
<dbReference type="CDD" id="cd03116">
    <property type="entry name" value="MobB"/>
    <property type="match status" value="1"/>
</dbReference>
<dbReference type="Pfam" id="PF03205">
    <property type="entry name" value="MobB"/>
    <property type="match status" value="1"/>
</dbReference>
<organism evidence="13 14">
    <name type="scientific">Shewanella gaetbuli</name>
    <dbReference type="NCBI Taxonomy" id="220752"/>
    <lineage>
        <taxon>Bacteria</taxon>
        <taxon>Pseudomonadati</taxon>
        <taxon>Pseudomonadota</taxon>
        <taxon>Gammaproteobacteria</taxon>
        <taxon>Alteromonadales</taxon>
        <taxon>Shewanellaceae</taxon>
        <taxon>Shewanella</taxon>
    </lineage>
</organism>
<dbReference type="InterPro" id="IPR001453">
    <property type="entry name" value="MoaB/Mog_dom"/>
</dbReference>
<dbReference type="Pfam" id="PF03453">
    <property type="entry name" value="MoeA_N"/>
    <property type="match status" value="1"/>
</dbReference>
<sequence>MSSVFSNPLSIPVLGFCAYSGTGKTTLLKQLIPELNRRGVRLAVIKHAHHNFDVDIPGKDSYEMRKAGAKQMLVASHIRWALMTEEPLDTDPSLQHLLKQIEQDKVDIVLVEGFKKLALPKIELHRASHGKPFIHTHDENIVAIACCDDTTTPDELTRLDLNNVGQIADFVMQYQQSWQAPEVNIPVNPALASTPQSGEQGLSVAQGINHILSQVTPLKSSETLALDELDNRVLASDSISPVNVPQQTNSAMDGYGFAYSDVASGKTLTVVAEVLAGHGYEHTVQSGEAVRIMTGAPIPAGVDTVQPRELCEADADTLTLLEPEQIKSGQHVRLAGEDIGINDVALAKGTRLTAAELGLLASLGCNQAEVVNAPVVAVFSTGDEVSQPGEPLKPNCIYDSNRYTIKSMARKLGCKVVDLGIIEDNEQALTDALQQASLTADVVISSGGVSVGNADYIKTVLAKIGHINFWRINMRPGRPLAVGKINDTLFFGLPGNPVAVMVSFLQFVQPALRKLSGEQEFADNRPWHPQYIPAIADENLRSKTGRTEFLRGIYHLDTDGKMHVKSTGAQGSGMLSSMVNANCLIVIGEQDDGIAKGESVFIQPFADVL</sequence>
<dbReference type="NCBIfam" id="NF011060">
    <property type="entry name" value="PRK14491.1"/>
    <property type="match status" value="1"/>
</dbReference>
<comment type="catalytic activity">
    <reaction evidence="10">
        <text>adenylyl-molybdopterin + molybdate = Mo-molybdopterin + AMP + H(+)</text>
        <dbReference type="Rhea" id="RHEA:35047"/>
        <dbReference type="ChEBI" id="CHEBI:15378"/>
        <dbReference type="ChEBI" id="CHEBI:36264"/>
        <dbReference type="ChEBI" id="CHEBI:62727"/>
        <dbReference type="ChEBI" id="CHEBI:71302"/>
        <dbReference type="ChEBI" id="CHEBI:456215"/>
        <dbReference type="EC" id="2.10.1.1"/>
    </reaction>
</comment>
<dbReference type="EMBL" id="JAKIKP010000005">
    <property type="protein sequence ID" value="MCL1142764.1"/>
    <property type="molecule type" value="Genomic_DNA"/>
</dbReference>
<dbReference type="FunFam" id="3.40.50.300:FF:000920">
    <property type="entry name" value="Molybdopterin-guanine dinucleotide biosynthesis protein B"/>
    <property type="match status" value="1"/>
</dbReference>
<dbReference type="NCBIfam" id="NF045515">
    <property type="entry name" value="Glp_gephyrin"/>
    <property type="match status" value="1"/>
</dbReference>
<dbReference type="PANTHER" id="PTHR10192">
    <property type="entry name" value="MOLYBDOPTERIN BIOSYNTHESIS PROTEIN"/>
    <property type="match status" value="1"/>
</dbReference>
<keyword evidence="8 11" id="KW-0460">Magnesium</keyword>
<evidence type="ECO:0000256" key="5">
    <source>
        <dbReference type="ARBA" id="ARBA00022505"/>
    </source>
</evidence>
<dbReference type="FunFam" id="2.170.190.11:FF:000008">
    <property type="entry name" value="Molybdopterin molybdenumtransferase"/>
    <property type="match status" value="1"/>
</dbReference>
<evidence type="ECO:0000256" key="1">
    <source>
        <dbReference type="ARBA" id="ARBA00001946"/>
    </source>
</evidence>
<dbReference type="InterPro" id="IPR008284">
    <property type="entry name" value="MoCF_biosynth_CS"/>
</dbReference>
<feature type="domain" description="MoaB/Mog" evidence="12">
    <location>
        <begin position="377"/>
        <end position="514"/>
    </location>
</feature>
<evidence type="ECO:0000313" key="13">
    <source>
        <dbReference type="EMBL" id="MCL1142764.1"/>
    </source>
</evidence>
<evidence type="ECO:0000256" key="8">
    <source>
        <dbReference type="ARBA" id="ARBA00022842"/>
    </source>
</evidence>
<evidence type="ECO:0000256" key="10">
    <source>
        <dbReference type="ARBA" id="ARBA00047317"/>
    </source>
</evidence>
<keyword evidence="14" id="KW-1185">Reference proteome</keyword>
<accession>A0A9X1ZI54</accession>
<dbReference type="Gene3D" id="3.90.105.10">
    <property type="entry name" value="Molybdopterin biosynthesis moea protein, domain 2"/>
    <property type="match status" value="1"/>
</dbReference>
<dbReference type="Pfam" id="PF03454">
    <property type="entry name" value="MoeA_C"/>
    <property type="match status" value="1"/>
</dbReference>
<dbReference type="SUPFAM" id="SSF63882">
    <property type="entry name" value="MoeA N-terminal region -like"/>
    <property type="match status" value="1"/>
</dbReference>
<evidence type="ECO:0000259" key="12">
    <source>
        <dbReference type="SMART" id="SM00852"/>
    </source>
</evidence>
<comment type="cofactor">
    <cofactor evidence="1 11">
        <name>Mg(2+)</name>
        <dbReference type="ChEBI" id="CHEBI:18420"/>
    </cofactor>
</comment>
<evidence type="ECO:0000256" key="4">
    <source>
        <dbReference type="ARBA" id="ARBA00010763"/>
    </source>
</evidence>
<dbReference type="GO" id="GO:0005829">
    <property type="term" value="C:cytosol"/>
    <property type="evidence" value="ECO:0007669"/>
    <property type="project" value="TreeGrafter"/>
</dbReference>
<protein>
    <recommendedName>
        <fullName evidence="11">Molybdopterin molybdenumtransferase</fullName>
        <ecNumber evidence="11">2.10.1.1</ecNumber>
    </recommendedName>
</protein>
<dbReference type="SUPFAM" id="SSF63867">
    <property type="entry name" value="MoeA C-terminal domain-like"/>
    <property type="match status" value="1"/>
</dbReference>
<keyword evidence="9 11" id="KW-0501">Molybdenum cofactor biosynthesis</keyword>
<gene>
    <name evidence="13" type="ORF">L2672_08685</name>
</gene>
<keyword evidence="5 11" id="KW-0500">Molybdenum</keyword>
<dbReference type="GO" id="GO:0005525">
    <property type="term" value="F:GTP binding"/>
    <property type="evidence" value="ECO:0007669"/>
    <property type="project" value="InterPro"/>
</dbReference>
<keyword evidence="7 11" id="KW-0479">Metal-binding</keyword>
<dbReference type="SUPFAM" id="SSF53218">
    <property type="entry name" value="Molybdenum cofactor biosynthesis proteins"/>
    <property type="match status" value="1"/>
</dbReference>
<dbReference type="InterPro" id="IPR036135">
    <property type="entry name" value="MoeA_linker/N_sf"/>
</dbReference>
<evidence type="ECO:0000256" key="9">
    <source>
        <dbReference type="ARBA" id="ARBA00023150"/>
    </source>
</evidence>
<comment type="pathway">
    <text evidence="3 11">Cofactor biosynthesis; molybdopterin biosynthesis.</text>
</comment>
<comment type="caution">
    <text evidence="13">The sequence shown here is derived from an EMBL/GenBank/DDBJ whole genome shotgun (WGS) entry which is preliminary data.</text>
</comment>
<proteinExistence type="inferred from homology"/>
<dbReference type="InterPro" id="IPR038987">
    <property type="entry name" value="MoeA-like"/>
</dbReference>
<reference evidence="13" key="1">
    <citation type="submission" date="2022-01" db="EMBL/GenBank/DDBJ databases">
        <title>Whole genome-based taxonomy of the Shewanellaceae.</title>
        <authorList>
            <person name="Martin-Rodriguez A.J."/>
        </authorList>
    </citation>
    <scope>NUCLEOTIDE SEQUENCE</scope>
    <source>
        <strain evidence="13">DSM 16422</strain>
    </source>
</reference>
<evidence type="ECO:0000256" key="11">
    <source>
        <dbReference type="RuleBase" id="RU365090"/>
    </source>
</evidence>
<name>A0A9X1ZI54_9GAMM</name>
<dbReference type="Gene3D" id="2.40.340.10">
    <property type="entry name" value="MoeA, C-terminal, domain IV"/>
    <property type="match status" value="1"/>
</dbReference>
<comment type="function">
    <text evidence="2 11">Catalyzes the insertion of molybdate into adenylated molybdopterin with the concomitant release of AMP.</text>
</comment>
<dbReference type="GO" id="GO:0061599">
    <property type="term" value="F:molybdopterin molybdotransferase activity"/>
    <property type="evidence" value="ECO:0007669"/>
    <property type="project" value="UniProtKB-UniRule"/>
</dbReference>
<dbReference type="Gene3D" id="3.40.980.10">
    <property type="entry name" value="MoaB/Mog-like domain"/>
    <property type="match status" value="1"/>
</dbReference>
<dbReference type="PROSITE" id="PS01079">
    <property type="entry name" value="MOCF_BIOSYNTHESIS_2"/>
    <property type="match status" value="1"/>
</dbReference>
<comment type="similarity">
    <text evidence="4 11">Belongs to the MoeA family.</text>
</comment>
<dbReference type="Gene3D" id="3.40.50.300">
    <property type="entry name" value="P-loop containing nucleotide triphosphate hydrolases"/>
    <property type="match status" value="1"/>
</dbReference>
<evidence type="ECO:0000256" key="7">
    <source>
        <dbReference type="ARBA" id="ARBA00022723"/>
    </source>
</evidence>
<evidence type="ECO:0000256" key="6">
    <source>
        <dbReference type="ARBA" id="ARBA00022679"/>
    </source>
</evidence>
<dbReference type="InterPro" id="IPR005111">
    <property type="entry name" value="MoeA_C_domain_IV"/>
</dbReference>
<dbReference type="InterPro" id="IPR005110">
    <property type="entry name" value="MoeA_linker/N"/>
</dbReference>
<dbReference type="Proteomes" id="UP001139333">
    <property type="component" value="Unassembled WGS sequence"/>
</dbReference>
<evidence type="ECO:0000313" key="14">
    <source>
        <dbReference type="Proteomes" id="UP001139333"/>
    </source>
</evidence>
<dbReference type="InterPro" id="IPR027417">
    <property type="entry name" value="P-loop_NTPase"/>
</dbReference>
<dbReference type="AlphaFoldDB" id="A0A9X1ZI54"/>
<dbReference type="FunFam" id="3.40.980.10:FF:000004">
    <property type="entry name" value="Molybdopterin molybdenumtransferase"/>
    <property type="match status" value="1"/>
</dbReference>
<dbReference type="InterPro" id="IPR004435">
    <property type="entry name" value="MobB_dom"/>
</dbReference>
<keyword evidence="6 11" id="KW-0808">Transferase</keyword>
<evidence type="ECO:0000256" key="3">
    <source>
        <dbReference type="ARBA" id="ARBA00005046"/>
    </source>
</evidence>
<dbReference type="SMART" id="SM00852">
    <property type="entry name" value="MoCF_biosynth"/>
    <property type="match status" value="1"/>
</dbReference>
<dbReference type="PIRSF" id="PIRSF036618">
    <property type="entry name" value="MobB_MoeA"/>
    <property type="match status" value="1"/>
</dbReference>
<dbReference type="InterPro" id="IPR036425">
    <property type="entry name" value="MoaB/Mog-like_dom_sf"/>
</dbReference>
<dbReference type="EC" id="2.10.1.1" evidence="11"/>
<dbReference type="Pfam" id="PF00994">
    <property type="entry name" value="MoCF_biosynth"/>
    <property type="match status" value="1"/>
</dbReference>